<feature type="transmembrane region" description="Helical" evidence="1">
    <location>
        <begin position="20"/>
        <end position="40"/>
    </location>
</feature>
<evidence type="ECO:0000313" key="2">
    <source>
        <dbReference type="EMBL" id="ALH79259.1"/>
    </source>
</evidence>
<feature type="transmembrane region" description="Helical" evidence="1">
    <location>
        <begin position="46"/>
        <end position="64"/>
    </location>
</feature>
<name>A0A0N7GRZ1_SPHMC</name>
<dbReference type="PATRIC" id="fig|33050.5.peg.497"/>
<keyword evidence="1" id="KW-0472">Membrane</keyword>
<dbReference type="KEGG" id="smag:AN936_02380"/>
<dbReference type="EMBL" id="CP012700">
    <property type="protein sequence ID" value="ALH79259.1"/>
    <property type="molecule type" value="Genomic_DNA"/>
</dbReference>
<sequence>MSSPRGSDPASGAGDWSGNWRTLVGLWAIPGLAMLAAMWLEPTPRAVIWTVMLASMGAACIMNARRCGRTHCRFTGPFLIGMAILVVAYAIGMLPLGPHGWGILGGVTLGGFAALWWGSERAWGKFSRSKDKGVSRSC</sequence>
<keyword evidence="1" id="KW-1133">Transmembrane helix</keyword>
<evidence type="ECO:0000256" key="1">
    <source>
        <dbReference type="SAM" id="Phobius"/>
    </source>
</evidence>
<gene>
    <name evidence="2" type="ORF">AN936_02380</name>
</gene>
<feature type="transmembrane region" description="Helical" evidence="1">
    <location>
        <begin position="100"/>
        <end position="118"/>
    </location>
</feature>
<proteinExistence type="predicted"/>
<evidence type="ECO:0000313" key="3">
    <source>
        <dbReference type="Proteomes" id="UP000058074"/>
    </source>
</evidence>
<dbReference type="RefSeq" id="WP_011542785.1">
    <property type="nucleotide sequence ID" value="NZ_CP012700.1"/>
</dbReference>
<keyword evidence="1" id="KW-0812">Transmembrane</keyword>
<dbReference type="AlphaFoldDB" id="A0A0N7GRZ1"/>
<accession>A0A0N7GRZ1</accession>
<protein>
    <submittedName>
        <fullName evidence="2">Uncharacterized protein</fullName>
    </submittedName>
</protein>
<organism evidence="2 3">
    <name type="scientific">Sphingopyxis macrogoltabida</name>
    <name type="common">Sphingomonas macrogoltabidus</name>
    <dbReference type="NCBI Taxonomy" id="33050"/>
    <lineage>
        <taxon>Bacteria</taxon>
        <taxon>Pseudomonadati</taxon>
        <taxon>Pseudomonadota</taxon>
        <taxon>Alphaproteobacteria</taxon>
        <taxon>Sphingomonadales</taxon>
        <taxon>Sphingomonadaceae</taxon>
        <taxon>Sphingopyxis</taxon>
    </lineage>
</organism>
<dbReference type="Proteomes" id="UP000058074">
    <property type="component" value="Chromosome"/>
</dbReference>
<reference evidence="2 3" key="1">
    <citation type="journal article" date="2015" name="Genome Announc.">
        <title>Complete Genome Sequence of Polypropylene Glycol- and Polyethylene Glycol-Degrading Sphingopyxis macrogoltabida Strain EY-1.</title>
        <authorList>
            <person name="Ohtsubo Y."/>
            <person name="Nagata Y."/>
            <person name="Numata M."/>
            <person name="Tsuchikane K."/>
            <person name="Hosoyama A."/>
            <person name="Yamazoe A."/>
            <person name="Tsuda M."/>
            <person name="Fujita N."/>
            <person name="Kawai F."/>
        </authorList>
    </citation>
    <scope>NUCLEOTIDE SEQUENCE [LARGE SCALE GENOMIC DNA]</scope>
    <source>
        <strain evidence="2 3">EY-1</strain>
    </source>
</reference>
<feature type="transmembrane region" description="Helical" evidence="1">
    <location>
        <begin position="76"/>
        <end position="94"/>
    </location>
</feature>